<proteinExistence type="predicted"/>
<reference evidence="1" key="1">
    <citation type="journal article" date="2020" name="Nature">
        <title>Giant virus diversity and host interactions through global metagenomics.</title>
        <authorList>
            <person name="Schulz F."/>
            <person name="Roux S."/>
            <person name="Paez-Espino D."/>
            <person name="Jungbluth S."/>
            <person name="Walsh D.A."/>
            <person name="Denef V.J."/>
            <person name="McMahon K.D."/>
            <person name="Konstantinidis K.T."/>
            <person name="Eloe-Fadrosh E.A."/>
            <person name="Kyrpides N.C."/>
            <person name="Woyke T."/>
        </authorList>
    </citation>
    <scope>NUCLEOTIDE SEQUENCE</scope>
    <source>
        <strain evidence="1">GVMAG-M-3300027770-73</strain>
    </source>
</reference>
<dbReference type="EMBL" id="MN740471">
    <property type="protein sequence ID" value="QHU28234.1"/>
    <property type="molecule type" value="Genomic_DNA"/>
</dbReference>
<sequence length="60" mass="6511">MPGFQSSSYGKGVSYSTISPKLGRIIPPHSLYQAIFLYGPTMSQKSQSQINAMTSNLGKK</sequence>
<organism evidence="1">
    <name type="scientific">viral metagenome</name>
    <dbReference type="NCBI Taxonomy" id="1070528"/>
    <lineage>
        <taxon>unclassified sequences</taxon>
        <taxon>metagenomes</taxon>
        <taxon>organismal metagenomes</taxon>
    </lineage>
</organism>
<dbReference type="AlphaFoldDB" id="A0A6C0LF95"/>
<protein>
    <submittedName>
        <fullName evidence="1">Uncharacterized protein</fullName>
    </submittedName>
</protein>
<evidence type="ECO:0000313" key="1">
    <source>
        <dbReference type="EMBL" id="QHU28234.1"/>
    </source>
</evidence>
<name>A0A6C0LF95_9ZZZZ</name>
<accession>A0A6C0LF95</accession>